<dbReference type="AlphaFoldDB" id="A0A0K2SLR0"/>
<reference evidence="3" key="2">
    <citation type="journal article" date="2016" name="Int. J. Syst. Evol. Microbiol.">
        <title>Complete genome sequence and cell structure of Limnochorda pilosa, a Gram-negative spore-former within the phylum Firmicutes.</title>
        <authorList>
            <person name="Watanabe M."/>
            <person name="Kojima H."/>
            <person name="Fukui M."/>
        </authorList>
    </citation>
    <scope>NUCLEOTIDE SEQUENCE [LARGE SCALE GENOMIC DNA]</scope>
    <source>
        <strain evidence="3">HC45</strain>
    </source>
</reference>
<dbReference type="STRING" id="1555112.LIP_2220"/>
<feature type="region of interest" description="Disordered" evidence="1">
    <location>
        <begin position="1"/>
        <end position="24"/>
    </location>
</feature>
<dbReference type="EMBL" id="AP014924">
    <property type="protein sequence ID" value="BAS28061.1"/>
    <property type="molecule type" value="Genomic_DNA"/>
</dbReference>
<evidence type="ECO:0000313" key="2">
    <source>
        <dbReference type="EMBL" id="BAS28061.1"/>
    </source>
</evidence>
<feature type="compositionally biased region" description="Basic and acidic residues" evidence="1">
    <location>
        <begin position="8"/>
        <end position="24"/>
    </location>
</feature>
<gene>
    <name evidence="2" type="ORF">LIP_2220</name>
</gene>
<protein>
    <submittedName>
        <fullName evidence="2">Uncharacterized protein</fullName>
    </submittedName>
</protein>
<keyword evidence="3" id="KW-1185">Reference proteome</keyword>
<accession>A0A0K2SLR0</accession>
<evidence type="ECO:0000313" key="3">
    <source>
        <dbReference type="Proteomes" id="UP000065807"/>
    </source>
</evidence>
<name>A0A0K2SLR0_LIMPI</name>
<evidence type="ECO:0000256" key="1">
    <source>
        <dbReference type="SAM" id="MobiDB-lite"/>
    </source>
</evidence>
<reference evidence="3" key="1">
    <citation type="submission" date="2015-07" db="EMBL/GenBank/DDBJ databases">
        <title>Complete genome sequence and phylogenetic analysis of Limnochorda pilosa.</title>
        <authorList>
            <person name="Watanabe M."/>
            <person name="Kojima H."/>
            <person name="Fukui M."/>
        </authorList>
    </citation>
    <scope>NUCLEOTIDE SEQUENCE [LARGE SCALE GENOMIC DNA]</scope>
    <source>
        <strain evidence="3">HC45</strain>
    </source>
</reference>
<proteinExistence type="predicted"/>
<dbReference type="RefSeq" id="WP_068137833.1">
    <property type="nucleotide sequence ID" value="NZ_AP014924.1"/>
</dbReference>
<dbReference type="OrthoDB" id="5531195at2"/>
<dbReference type="KEGG" id="lpil:LIP_2220"/>
<organism evidence="2 3">
    <name type="scientific">Limnochorda pilosa</name>
    <dbReference type="NCBI Taxonomy" id="1555112"/>
    <lineage>
        <taxon>Bacteria</taxon>
        <taxon>Bacillati</taxon>
        <taxon>Bacillota</taxon>
        <taxon>Limnochordia</taxon>
        <taxon>Limnochordales</taxon>
        <taxon>Limnochordaceae</taxon>
        <taxon>Limnochorda</taxon>
    </lineage>
</organism>
<sequence length="101" mass="11515">MAGNAGRGRFELAPEKERADEAGPFERLDWQVAERDDARLARAVAEHRELDAVHNLEEGGLLDGFMAFLREIGFLAYLERLRPSRRERFMVEPPPSSFSLT</sequence>
<dbReference type="Proteomes" id="UP000065807">
    <property type="component" value="Chromosome"/>
</dbReference>